<accession>A0AAE9E5B5</accession>
<dbReference type="EMBL" id="CP092620">
    <property type="protein sequence ID" value="UMM12951.1"/>
    <property type="molecule type" value="Genomic_DNA"/>
</dbReference>
<dbReference type="Pfam" id="PF01812">
    <property type="entry name" value="5-FTHF_cyc-lig"/>
    <property type="match status" value="1"/>
</dbReference>
<dbReference type="GO" id="GO:0046872">
    <property type="term" value="F:metal ion binding"/>
    <property type="evidence" value="ECO:0007669"/>
    <property type="project" value="UniProtKB-KW"/>
</dbReference>
<proteinExistence type="inferred from homology"/>
<dbReference type="GO" id="GO:0030272">
    <property type="term" value="F:5-formyltetrahydrofolate cyclo-ligase activity"/>
    <property type="evidence" value="ECO:0007669"/>
    <property type="project" value="UniProtKB-EC"/>
</dbReference>
<keyword evidence="2 6" id="KW-0547">Nucleotide-binding</keyword>
<organism evidence="7 8">
    <name type="scientific">Caenorhabditis briggsae</name>
    <dbReference type="NCBI Taxonomy" id="6238"/>
    <lineage>
        <taxon>Eukaryota</taxon>
        <taxon>Metazoa</taxon>
        <taxon>Ecdysozoa</taxon>
        <taxon>Nematoda</taxon>
        <taxon>Chromadorea</taxon>
        <taxon>Rhabditida</taxon>
        <taxon>Rhabditina</taxon>
        <taxon>Rhabditomorpha</taxon>
        <taxon>Rhabditoidea</taxon>
        <taxon>Rhabditidae</taxon>
        <taxon>Peloderinae</taxon>
        <taxon>Caenorhabditis</taxon>
    </lineage>
</organism>
<comment type="cofactor">
    <cofactor evidence="6">
        <name>Mg(2+)</name>
        <dbReference type="ChEBI" id="CHEBI:18420"/>
    </cofactor>
</comment>
<comment type="catalytic activity">
    <reaction evidence="4 6">
        <text>(6S)-5-formyl-5,6,7,8-tetrahydrofolate + ATP = (6R)-5,10-methenyltetrahydrofolate + ADP + phosphate</text>
        <dbReference type="Rhea" id="RHEA:10488"/>
        <dbReference type="ChEBI" id="CHEBI:30616"/>
        <dbReference type="ChEBI" id="CHEBI:43474"/>
        <dbReference type="ChEBI" id="CHEBI:57455"/>
        <dbReference type="ChEBI" id="CHEBI:57457"/>
        <dbReference type="ChEBI" id="CHEBI:456216"/>
        <dbReference type="EC" id="6.3.3.2"/>
    </reaction>
</comment>
<evidence type="ECO:0000256" key="4">
    <source>
        <dbReference type="ARBA" id="ARBA00036539"/>
    </source>
</evidence>
<evidence type="ECO:0000256" key="2">
    <source>
        <dbReference type="ARBA" id="ARBA00022741"/>
    </source>
</evidence>
<dbReference type="AlphaFoldDB" id="A0AAE9E5B5"/>
<keyword evidence="3 6" id="KW-0067">ATP-binding</keyword>
<dbReference type="InterPro" id="IPR002698">
    <property type="entry name" value="FTHF_cligase"/>
</dbReference>
<keyword evidence="6" id="KW-0460">Magnesium</keyword>
<dbReference type="PANTHER" id="PTHR23407:SF1">
    <property type="entry name" value="5-FORMYLTETRAHYDROFOLATE CYCLO-LIGASE"/>
    <property type="match status" value="1"/>
</dbReference>
<dbReference type="GO" id="GO:0005524">
    <property type="term" value="F:ATP binding"/>
    <property type="evidence" value="ECO:0007669"/>
    <property type="project" value="UniProtKB-KW"/>
</dbReference>
<dbReference type="NCBIfam" id="TIGR02727">
    <property type="entry name" value="MTHFS_bact"/>
    <property type="match status" value="1"/>
</dbReference>
<sequence length="231" mass="26718">MNGLLEMCSSVSKNKPKIAGRLNLLSFCPKQMSVVKEMKAELRQLMKKVLDKISVEETKEQSEAVFRKIIDSKWFQESKRLSVYVSTTGEIQTDLIIKKSLEMGKEVFIPQFTKGSVAMEMVRLPDQKSFDDLPSTSWGIRQPDPKWKWESYHMTGPLDLILAPGVAFSPSCLRCGHGKGYYDRFFSTHHSRFPSDSPLKFLKLMFNWMMSFTKGILLYQIKQDYDNEFET</sequence>
<evidence type="ECO:0000313" key="7">
    <source>
        <dbReference type="EMBL" id="UMM12951.1"/>
    </source>
</evidence>
<dbReference type="PANTHER" id="PTHR23407">
    <property type="entry name" value="ATPASE INHIBITOR/5-FORMYLTETRAHYDROFOLATE CYCLO-LIGASE"/>
    <property type="match status" value="1"/>
</dbReference>
<dbReference type="InterPro" id="IPR024185">
    <property type="entry name" value="FTHF_cligase-like_sf"/>
</dbReference>
<gene>
    <name evidence="7" type="ORF">L5515_001469</name>
</gene>
<keyword evidence="8" id="KW-1185">Reference proteome</keyword>
<keyword evidence="6" id="KW-0479">Metal-binding</keyword>
<dbReference type="InterPro" id="IPR037171">
    <property type="entry name" value="NagB/RpiA_transferase-like"/>
</dbReference>
<evidence type="ECO:0000256" key="6">
    <source>
        <dbReference type="RuleBase" id="RU361279"/>
    </source>
</evidence>
<dbReference type="EC" id="6.3.3.2" evidence="5 6"/>
<evidence type="ECO:0000256" key="1">
    <source>
        <dbReference type="ARBA" id="ARBA00010638"/>
    </source>
</evidence>
<comment type="similarity">
    <text evidence="1 6">Belongs to the 5-formyltetrahydrofolate cyclo-ligase family.</text>
</comment>
<dbReference type="Gene3D" id="3.40.50.10420">
    <property type="entry name" value="NagB/RpiA/CoA transferase-like"/>
    <property type="match status" value="1"/>
</dbReference>
<reference evidence="7 8" key="1">
    <citation type="submission" date="2022-04" db="EMBL/GenBank/DDBJ databases">
        <title>Chromosome-level reference genomes for two strains of Caenorhabditis briggsae: an improved platform for comparative genomics.</title>
        <authorList>
            <person name="Stevens L."/>
            <person name="Andersen E."/>
        </authorList>
    </citation>
    <scope>NUCLEOTIDE SEQUENCE [LARGE SCALE GENOMIC DNA]</scope>
    <source>
        <strain evidence="7">VX34</strain>
        <tissue evidence="7">Whole-organism</tissue>
    </source>
</reference>
<evidence type="ECO:0000313" key="8">
    <source>
        <dbReference type="Proteomes" id="UP000829354"/>
    </source>
</evidence>
<evidence type="ECO:0000256" key="5">
    <source>
        <dbReference type="ARBA" id="ARBA00038966"/>
    </source>
</evidence>
<evidence type="ECO:0000256" key="3">
    <source>
        <dbReference type="ARBA" id="ARBA00022840"/>
    </source>
</evidence>
<name>A0AAE9E5B5_CAEBR</name>
<protein>
    <recommendedName>
        <fullName evidence="5 6">5-formyltetrahydrofolate cyclo-ligase</fullName>
        <ecNumber evidence="5 6">6.3.3.2</ecNumber>
    </recommendedName>
</protein>
<dbReference type="SUPFAM" id="SSF100950">
    <property type="entry name" value="NagB/RpiA/CoA transferase-like"/>
    <property type="match status" value="1"/>
</dbReference>
<dbReference type="Proteomes" id="UP000829354">
    <property type="component" value="Chromosome I"/>
</dbReference>